<reference evidence="1" key="1">
    <citation type="journal article" date="2021" name="Proc. Natl. Acad. Sci. U.S.A.">
        <title>A Catalog of Tens of Thousands of Viruses from Human Metagenomes Reveals Hidden Associations with Chronic Diseases.</title>
        <authorList>
            <person name="Tisza M.J."/>
            <person name="Buck C.B."/>
        </authorList>
    </citation>
    <scope>NUCLEOTIDE SEQUENCE</scope>
    <source>
        <strain evidence="1">Ctqzz19</strain>
    </source>
</reference>
<protein>
    <submittedName>
        <fullName evidence="1">Uncharacterized protein</fullName>
    </submittedName>
</protein>
<sequence>MQKSNLKKGIFNEETAAYKTYFIILYFNCKSQEF</sequence>
<organism evidence="1">
    <name type="scientific">Siphoviridae sp. ctqzz19</name>
    <dbReference type="NCBI Taxonomy" id="2825682"/>
    <lineage>
        <taxon>Viruses</taxon>
        <taxon>Duplodnaviria</taxon>
        <taxon>Heunggongvirae</taxon>
        <taxon>Uroviricota</taxon>
        <taxon>Caudoviricetes</taxon>
    </lineage>
</organism>
<name>A0A8S5U2E3_9CAUD</name>
<dbReference type="EMBL" id="BK015988">
    <property type="protein sequence ID" value="DAF88582.1"/>
    <property type="molecule type" value="Genomic_DNA"/>
</dbReference>
<proteinExistence type="predicted"/>
<accession>A0A8S5U2E3</accession>
<evidence type="ECO:0000313" key="1">
    <source>
        <dbReference type="EMBL" id="DAF88582.1"/>
    </source>
</evidence>